<evidence type="ECO:0000313" key="1">
    <source>
        <dbReference type="EMBL" id="KAG2259600.1"/>
    </source>
</evidence>
<proteinExistence type="predicted"/>
<dbReference type="Proteomes" id="UP000886595">
    <property type="component" value="Unassembled WGS sequence"/>
</dbReference>
<gene>
    <name evidence="1" type="ORF">Bca52824_078894</name>
</gene>
<dbReference type="AlphaFoldDB" id="A0A8X7PYS7"/>
<evidence type="ECO:0000313" key="2">
    <source>
        <dbReference type="Proteomes" id="UP000886595"/>
    </source>
</evidence>
<accession>A0A8X7PYS7</accession>
<organism evidence="1 2">
    <name type="scientific">Brassica carinata</name>
    <name type="common">Ethiopian mustard</name>
    <name type="synonym">Abyssinian cabbage</name>
    <dbReference type="NCBI Taxonomy" id="52824"/>
    <lineage>
        <taxon>Eukaryota</taxon>
        <taxon>Viridiplantae</taxon>
        <taxon>Streptophyta</taxon>
        <taxon>Embryophyta</taxon>
        <taxon>Tracheophyta</taxon>
        <taxon>Spermatophyta</taxon>
        <taxon>Magnoliopsida</taxon>
        <taxon>eudicotyledons</taxon>
        <taxon>Gunneridae</taxon>
        <taxon>Pentapetalae</taxon>
        <taxon>rosids</taxon>
        <taxon>malvids</taxon>
        <taxon>Brassicales</taxon>
        <taxon>Brassicaceae</taxon>
        <taxon>Brassiceae</taxon>
        <taxon>Brassica</taxon>
    </lineage>
</organism>
<dbReference type="EMBL" id="JAAMPC010000015">
    <property type="protein sequence ID" value="KAG2259600.1"/>
    <property type="molecule type" value="Genomic_DNA"/>
</dbReference>
<reference evidence="1 2" key="1">
    <citation type="submission" date="2020-02" db="EMBL/GenBank/DDBJ databases">
        <authorList>
            <person name="Ma Q."/>
            <person name="Huang Y."/>
            <person name="Song X."/>
            <person name="Pei D."/>
        </authorList>
    </citation>
    <scope>NUCLEOTIDE SEQUENCE [LARGE SCALE GENOMIC DNA]</scope>
    <source>
        <strain evidence="1">Sxm20200214</strain>
        <tissue evidence="1">Leaf</tissue>
    </source>
</reference>
<comment type="caution">
    <text evidence="1">The sequence shown here is derived from an EMBL/GenBank/DDBJ whole genome shotgun (WGS) entry which is preliminary data.</text>
</comment>
<name>A0A8X7PYS7_BRACI</name>
<keyword evidence="2" id="KW-1185">Reference proteome</keyword>
<protein>
    <submittedName>
        <fullName evidence="1">Uncharacterized protein</fullName>
    </submittedName>
</protein>
<sequence length="98" mass="11100">MIHGNYQEKSIVGIYDHDLWEFHRFCSVMDAEISGSVVLLHTEEPKGPRKSVKEISSVMDAEISGSVVLLHTEEPKGPRKSVKEISRRITRVSSCARY</sequence>